<accession>A0A381UH85</accession>
<evidence type="ECO:0000256" key="2">
    <source>
        <dbReference type="ARBA" id="ARBA00022448"/>
    </source>
</evidence>
<keyword evidence="2" id="KW-0813">Transport</keyword>
<feature type="transmembrane region" description="Helical" evidence="6">
    <location>
        <begin position="172"/>
        <end position="194"/>
    </location>
</feature>
<dbReference type="Pfam" id="PF07690">
    <property type="entry name" value="MFS_1"/>
    <property type="match status" value="1"/>
</dbReference>
<dbReference type="PANTHER" id="PTHR12778">
    <property type="entry name" value="SOLUTE CARRIER FAMILY 33 ACETYL-COA TRANSPORTER -RELATED"/>
    <property type="match status" value="1"/>
</dbReference>
<dbReference type="EMBL" id="UINC01006434">
    <property type="protein sequence ID" value="SVA27509.1"/>
    <property type="molecule type" value="Genomic_DNA"/>
</dbReference>
<evidence type="ECO:0000256" key="6">
    <source>
        <dbReference type="SAM" id="Phobius"/>
    </source>
</evidence>
<comment type="subcellular location">
    <subcellularLocation>
        <location evidence="1">Membrane</location>
        <topology evidence="1">Multi-pass membrane protein</topology>
    </subcellularLocation>
</comment>
<evidence type="ECO:0008006" key="8">
    <source>
        <dbReference type="Google" id="ProtNLM"/>
    </source>
</evidence>
<feature type="transmembrane region" description="Helical" evidence="6">
    <location>
        <begin position="20"/>
        <end position="39"/>
    </location>
</feature>
<evidence type="ECO:0000313" key="7">
    <source>
        <dbReference type="EMBL" id="SVA27509.1"/>
    </source>
</evidence>
<dbReference type="InterPro" id="IPR036259">
    <property type="entry name" value="MFS_trans_sf"/>
</dbReference>
<evidence type="ECO:0000256" key="4">
    <source>
        <dbReference type="ARBA" id="ARBA00022989"/>
    </source>
</evidence>
<organism evidence="7">
    <name type="scientific">marine metagenome</name>
    <dbReference type="NCBI Taxonomy" id="408172"/>
    <lineage>
        <taxon>unclassified sequences</taxon>
        <taxon>metagenomes</taxon>
        <taxon>ecological metagenomes</taxon>
    </lineage>
</organism>
<keyword evidence="4 6" id="KW-1133">Transmembrane helix</keyword>
<feature type="transmembrane region" description="Helical" evidence="6">
    <location>
        <begin position="241"/>
        <end position="263"/>
    </location>
</feature>
<name>A0A381UH85_9ZZZZ</name>
<sequence>MPMTLTTNRWLRITTLCVLYFAQGFPWGFMITGLLSFLASRGLTMIESGQLTAMAYLPWTFKLFWGPLIDSFTYRAMGRRRPWILVAQFGMAASLIAMAMMGDISANISLLGWMFFLHNCFASLQDVSSDALAVDILLPEEQGKVNGAMWGSKVIGTGMGAMVMGTLLVSKGLVFAIIVQTLMMFGIMLFPLLFTERPGEKRFPWSRNEKTGHKDAEDIRNPLDVVKDLIRAFSKRPTFSAALFIFAAAVNQGINSGIMPVFYNQTLGWEP</sequence>
<dbReference type="Gene3D" id="1.20.1250.20">
    <property type="entry name" value="MFS general substrate transporter like domains"/>
    <property type="match status" value="1"/>
</dbReference>
<gene>
    <name evidence="7" type="ORF">METZ01_LOCUS80363</name>
</gene>
<feature type="non-terminal residue" evidence="7">
    <location>
        <position position="271"/>
    </location>
</feature>
<evidence type="ECO:0000256" key="3">
    <source>
        <dbReference type="ARBA" id="ARBA00022692"/>
    </source>
</evidence>
<dbReference type="GO" id="GO:0016020">
    <property type="term" value="C:membrane"/>
    <property type="evidence" value="ECO:0007669"/>
    <property type="project" value="UniProtKB-SubCell"/>
</dbReference>
<keyword evidence="3 6" id="KW-0812">Transmembrane</keyword>
<dbReference type="InterPro" id="IPR004752">
    <property type="entry name" value="AmpG_permease/AT-1"/>
</dbReference>
<dbReference type="GO" id="GO:0022857">
    <property type="term" value="F:transmembrane transporter activity"/>
    <property type="evidence" value="ECO:0007669"/>
    <property type="project" value="InterPro"/>
</dbReference>
<dbReference type="SUPFAM" id="SSF103473">
    <property type="entry name" value="MFS general substrate transporter"/>
    <property type="match status" value="1"/>
</dbReference>
<dbReference type="InterPro" id="IPR011701">
    <property type="entry name" value="MFS"/>
</dbReference>
<evidence type="ECO:0000256" key="1">
    <source>
        <dbReference type="ARBA" id="ARBA00004141"/>
    </source>
</evidence>
<evidence type="ECO:0000256" key="5">
    <source>
        <dbReference type="ARBA" id="ARBA00023136"/>
    </source>
</evidence>
<reference evidence="7" key="1">
    <citation type="submission" date="2018-05" db="EMBL/GenBank/DDBJ databases">
        <authorList>
            <person name="Lanie J.A."/>
            <person name="Ng W.-L."/>
            <person name="Kazmierczak K.M."/>
            <person name="Andrzejewski T.M."/>
            <person name="Davidsen T.M."/>
            <person name="Wayne K.J."/>
            <person name="Tettelin H."/>
            <person name="Glass J.I."/>
            <person name="Rusch D."/>
            <person name="Podicherti R."/>
            <person name="Tsui H.-C.T."/>
            <person name="Winkler M.E."/>
        </authorList>
    </citation>
    <scope>NUCLEOTIDE SEQUENCE</scope>
</reference>
<proteinExistence type="predicted"/>
<keyword evidence="5 6" id="KW-0472">Membrane</keyword>
<protein>
    <recommendedName>
        <fullName evidence="8">Major facilitator superfamily (MFS) profile domain-containing protein</fullName>
    </recommendedName>
</protein>
<dbReference type="PANTHER" id="PTHR12778:SF10">
    <property type="entry name" value="MAJOR FACILITATOR SUPERFAMILY DOMAIN-CONTAINING PROTEIN 3"/>
    <property type="match status" value="1"/>
</dbReference>
<dbReference type="AlphaFoldDB" id="A0A381UH85"/>
<feature type="transmembrane region" description="Helical" evidence="6">
    <location>
        <begin position="83"/>
        <end position="116"/>
    </location>
</feature>